<reference evidence="1" key="1">
    <citation type="submission" date="2023-04" db="EMBL/GenBank/DDBJ databases">
        <title>Black Yeasts Isolated from many extreme environments.</title>
        <authorList>
            <person name="Coleine C."/>
            <person name="Stajich J.E."/>
            <person name="Selbmann L."/>
        </authorList>
    </citation>
    <scope>NUCLEOTIDE SEQUENCE</scope>
    <source>
        <strain evidence="1">CCFEE 5312</strain>
    </source>
</reference>
<accession>A0AAJ0G778</accession>
<dbReference type="GO" id="GO:0005815">
    <property type="term" value="C:microtubule organizing center"/>
    <property type="evidence" value="ECO:0007669"/>
    <property type="project" value="TreeGrafter"/>
</dbReference>
<name>A0AAJ0G778_9PEZI</name>
<organism evidence="1 2">
    <name type="scientific">Extremus antarcticus</name>
    <dbReference type="NCBI Taxonomy" id="702011"/>
    <lineage>
        <taxon>Eukaryota</taxon>
        <taxon>Fungi</taxon>
        <taxon>Dikarya</taxon>
        <taxon>Ascomycota</taxon>
        <taxon>Pezizomycotina</taxon>
        <taxon>Dothideomycetes</taxon>
        <taxon>Dothideomycetidae</taxon>
        <taxon>Mycosphaerellales</taxon>
        <taxon>Extremaceae</taxon>
        <taxon>Extremus</taxon>
    </lineage>
</organism>
<evidence type="ECO:0000313" key="1">
    <source>
        <dbReference type="EMBL" id="KAK3051680.1"/>
    </source>
</evidence>
<sequence>MAADVGKKLLQEVEEVGLDEILESIRLKHEPDVCYLNFPPLDRLLRTVLEARAASKGTTTQPIIEFMSLAAGDSKTHLLYHLCAQAVLPVHLGGKQAAAVVIDANGQYDVQRLGTHIQQLIRQQSGCLSESGDSAQVDQETHSALKHVHIFRPQALDSTTATLDALPQYLFDQRRHHSYDRGVSFVALDPASAFYWQDRAETEDAAFIATTEAPSTTSSTQSGYFQLSKSLKAACKALCCPAIITTWHVVISQSSDNTVRSIRPQLPAMQTTLRLIIHRIPVRKFPPGITLEQALRESPSRQKAVEDCRFECLLNEYEVEERVLRGLKGKDSGFGFAVSSSGVTIHESGEKSDDENVLT</sequence>
<dbReference type="PANTHER" id="PTHR46644">
    <property type="entry name" value="DNA REPAIR PROTEIN XRCC2"/>
    <property type="match status" value="1"/>
</dbReference>
<dbReference type="InterPro" id="IPR030547">
    <property type="entry name" value="XRCC2"/>
</dbReference>
<evidence type="ECO:0008006" key="3">
    <source>
        <dbReference type="Google" id="ProtNLM"/>
    </source>
</evidence>
<comment type="caution">
    <text evidence="1">The sequence shown here is derived from an EMBL/GenBank/DDBJ whole genome shotgun (WGS) entry which is preliminary data.</text>
</comment>
<dbReference type="CDD" id="cd19490">
    <property type="entry name" value="XRCC2"/>
    <property type="match status" value="1"/>
</dbReference>
<dbReference type="GO" id="GO:0005657">
    <property type="term" value="C:replication fork"/>
    <property type="evidence" value="ECO:0007669"/>
    <property type="project" value="InterPro"/>
</dbReference>
<proteinExistence type="predicted"/>
<dbReference type="GO" id="GO:0000400">
    <property type="term" value="F:four-way junction DNA binding"/>
    <property type="evidence" value="ECO:0007669"/>
    <property type="project" value="TreeGrafter"/>
</dbReference>
<dbReference type="GO" id="GO:0042148">
    <property type="term" value="P:DNA strand invasion"/>
    <property type="evidence" value="ECO:0007669"/>
    <property type="project" value="TreeGrafter"/>
</dbReference>
<dbReference type="PANTHER" id="PTHR46644:SF2">
    <property type="entry name" value="DNA REPAIR PROTEIN XRCC2"/>
    <property type="match status" value="1"/>
</dbReference>
<dbReference type="InterPro" id="IPR027417">
    <property type="entry name" value="P-loop_NTPase"/>
</dbReference>
<dbReference type="AlphaFoldDB" id="A0AAJ0G778"/>
<protein>
    <recommendedName>
        <fullName evidence="3">DNA recombination and repair protein Rad51-like C-terminal domain-containing protein</fullName>
    </recommendedName>
</protein>
<dbReference type="GO" id="GO:0000724">
    <property type="term" value="P:double-strand break repair via homologous recombination"/>
    <property type="evidence" value="ECO:0007669"/>
    <property type="project" value="InterPro"/>
</dbReference>
<dbReference type="EMBL" id="JAWDJX010000025">
    <property type="protein sequence ID" value="KAK3051680.1"/>
    <property type="molecule type" value="Genomic_DNA"/>
</dbReference>
<dbReference type="SUPFAM" id="SSF52540">
    <property type="entry name" value="P-loop containing nucleoside triphosphate hydrolases"/>
    <property type="match status" value="1"/>
</dbReference>
<evidence type="ECO:0000313" key="2">
    <source>
        <dbReference type="Proteomes" id="UP001271007"/>
    </source>
</evidence>
<keyword evidence="2" id="KW-1185">Reference proteome</keyword>
<dbReference type="Gene3D" id="3.40.50.300">
    <property type="entry name" value="P-loop containing nucleotide triphosphate hydrolases"/>
    <property type="match status" value="1"/>
</dbReference>
<dbReference type="GO" id="GO:0033063">
    <property type="term" value="C:Rad51B-Rad51C-Rad51D-XRCC2 complex"/>
    <property type="evidence" value="ECO:0007669"/>
    <property type="project" value="InterPro"/>
</dbReference>
<gene>
    <name evidence="1" type="ORF">LTR09_007336</name>
</gene>
<dbReference type="Proteomes" id="UP001271007">
    <property type="component" value="Unassembled WGS sequence"/>
</dbReference>